<feature type="region of interest" description="Disordered" evidence="1">
    <location>
        <begin position="1"/>
        <end position="233"/>
    </location>
</feature>
<dbReference type="AlphaFoldDB" id="A0A0K3CNY4"/>
<feature type="compositionally biased region" description="Low complexity" evidence="1">
    <location>
        <begin position="213"/>
        <end position="231"/>
    </location>
</feature>
<proteinExistence type="predicted"/>
<evidence type="ECO:0000256" key="1">
    <source>
        <dbReference type="SAM" id="MobiDB-lite"/>
    </source>
</evidence>
<keyword evidence="3" id="KW-1185">Reference proteome</keyword>
<protein>
    <submittedName>
        <fullName evidence="2">BY PROTMAP: gi|342320803|gb|EGU12742.1| Proteophosphoglycan ppg4 [Rhodotorula glutinis ATCC 204091]</fullName>
    </submittedName>
</protein>
<feature type="region of interest" description="Disordered" evidence="1">
    <location>
        <begin position="288"/>
        <end position="324"/>
    </location>
</feature>
<dbReference type="Proteomes" id="UP000199069">
    <property type="component" value="Unassembled WGS sequence"/>
</dbReference>
<organism evidence="2 3">
    <name type="scientific">Rhodotorula toruloides</name>
    <name type="common">Yeast</name>
    <name type="synonym">Rhodosporidium toruloides</name>
    <dbReference type="NCBI Taxonomy" id="5286"/>
    <lineage>
        <taxon>Eukaryota</taxon>
        <taxon>Fungi</taxon>
        <taxon>Dikarya</taxon>
        <taxon>Basidiomycota</taxon>
        <taxon>Pucciniomycotina</taxon>
        <taxon>Microbotryomycetes</taxon>
        <taxon>Sporidiobolales</taxon>
        <taxon>Sporidiobolaceae</taxon>
        <taxon>Rhodotorula</taxon>
    </lineage>
</organism>
<reference evidence="2 3" key="1">
    <citation type="submission" date="2015-07" db="EMBL/GenBank/DDBJ databases">
        <authorList>
            <person name="Cajimat M.N.B."/>
            <person name="Milazzo M.L."/>
            <person name="Fulhorst C.F."/>
        </authorList>
    </citation>
    <scope>NUCLEOTIDE SEQUENCE [LARGE SCALE GENOMIC DNA]</scope>
    <source>
        <strain evidence="2">Single colony</strain>
    </source>
</reference>
<feature type="compositionally biased region" description="Basic and acidic residues" evidence="1">
    <location>
        <begin position="52"/>
        <end position="66"/>
    </location>
</feature>
<feature type="compositionally biased region" description="Basic residues" evidence="1">
    <location>
        <begin position="777"/>
        <end position="792"/>
    </location>
</feature>
<dbReference type="PANTHER" id="PTHR24216">
    <property type="entry name" value="PAXILLIN-RELATED"/>
    <property type="match status" value="1"/>
</dbReference>
<feature type="compositionally biased region" description="Basic and acidic residues" evidence="1">
    <location>
        <begin position="1"/>
        <end position="20"/>
    </location>
</feature>
<sequence length="1024" mass="111896">MSDSTKVEEPVPVFADDKVDQPAAAEESSAKETTTTKADAPAEEETAAGSKRAAEEEPEKEKETKKQRAQLGYGREGERDRYRPYQGQGGGAESDDSEDEWSARSKKRRRQSSASIAGRASKRSSVHQLDAVDPSPSSSPFRAVRPAWKKHSRTAGGAKKYGSKRGRLAEFATPEDDADRRPTRRVRGPGLGTGEERAGVEEWTAHLREHARPGTSSASTYSSSTPPLSSESIHRTTAVLRAYTNMLDSTIDSCSPSSAFRLSSLAESSAREVGWAIEENVRGWLVENGMVSPEPSSDSSSDNGSSASDESDGESPGPTSVGMDRAEGVSAQEAEMQASRLVDEWYEACPTYTWRWILAEHATSILVTELQGAEAQYGIWETILGVCVERGAYSEATRLHRPLVQSAFGLTPTTATSTTNILDVLRLTPSPRALLHSALLSTLLSSAFEDRYFFHSFLNLSPSKLGTASEVAIEVLSVLGEVAGKMVSTLQELRDDEEEDEEDEGLREMVDEVLARMAKQVKAALPLLLEFPLDSHLSYSEIGLERGQRLSRLKRLSEMMYAVLDATGGYLADEDAEGPASELVAFALVAELEAVTIGEVHLLHSPPSLERLDRLLALPPAVTLLSPSSPDPTSDSDSSDDTDSCLLVDYLSNYYLASRSRKTKVVDWHTSRTIDNIAFLLQEVLCVSDSTGIRQRRRDDFARCIMLACRRRRLLDPTEQQIIEGWLVKLDGRRGGEKPARQFANSTLIEGERQEAEEAGLLTDYEETPAPCAPPKRLGKRTPRRTSPKHRDRTICASSIEFVDDSVDEDSDVEVVEPAFSLSRPARQLLRTGSTASSASSRLTTREGSAGSVSKRRQAAHVKPVEIVVLEPSPSPDLPSPSAPISRSSTSSIASFDQQSRLEPPRSRSPDSNATPTSSEPDDLDLLRSARRRPSKRPPPVRNNRPSAPFAPKPRSGGKTPPSPTPSPPVEKRRRVEASDRAASDHTTRLSQTGLGRQRMVVKGFGVKRRRVLVEDSSEDELAL</sequence>
<dbReference type="EMBL" id="CWKI01000017">
    <property type="protein sequence ID" value="CTR11314.1"/>
    <property type="molecule type" value="Genomic_DNA"/>
</dbReference>
<feature type="region of interest" description="Disordered" evidence="1">
    <location>
        <begin position="766"/>
        <end position="792"/>
    </location>
</feature>
<name>A0A0K3CNY4_RHOTO</name>
<feature type="compositionally biased region" description="Low complexity" evidence="1">
    <location>
        <begin position="883"/>
        <end position="895"/>
    </location>
</feature>
<evidence type="ECO:0000313" key="2">
    <source>
        <dbReference type="EMBL" id="CTR11314.1"/>
    </source>
</evidence>
<feature type="compositionally biased region" description="Basic and acidic residues" evidence="1">
    <location>
        <begin position="970"/>
        <end position="988"/>
    </location>
</feature>
<feature type="compositionally biased region" description="Polar residues" evidence="1">
    <location>
        <begin position="910"/>
        <end position="919"/>
    </location>
</feature>
<evidence type="ECO:0000313" key="3">
    <source>
        <dbReference type="Proteomes" id="UP000199069"/>
    </source>
</evidence>
<feature type="compositionally biased region" description="Pro residues" evidence="1">
    <location>
        <begin position="873"/>
        <end position="882"/>
    </location>
</feature>
<feature type="region of interest" description="Disordered" evidence="1">
    <location>
        <begin position="828"/>
        <end position="995"/>
    </location>
</feature>
<feature type="compositionally biased region" description="Low complexity" evidence="1">
    <location>
        <begin position="829"/>
        <end position="843"/>
    </location>
</feature>
<dbReference type="PANTHER" id="PTHR24216:SF65">
    <property type="entry name" value="PAXILLIN-LIKE PROTEIN 1"/>
    <property type="match status" value="1"/>
</dbReference>
<feature type="compositionally biased region" description="Low complexity" evidence="1">
    <location>
        <begin position="942"/>
        <end position="960"/>
    </location>
</feature>
<gene>
    <name evidence="2" type="primary">FGENESH: predicted gene_17.33</name>
    <name evidence="2" type="ORF">BN2166_0071750</name>
</gene>
<feature type="compositionally biased region" description="Basic and acidic residues" evidence="1">
    <location>
        <begin position="194"/>
        <end position="212"/>
    </location>
</feature>
<feature type="compositionally biased region" description="Low complexity" evidence="1">
    <location>
        <begin position="292"/>
        <end position="308"/>
    </location>
</feature>
<accession>A0A0K3CNY4</accession>
<feature type="compositionally biased region" description="Low complexity" evidence="1">
    <location>
        <begin position="22"/>
        <end position="39"/>
    </location>
</feature>